<evidence type="ECO:0008006" key="4">
    <source>
        <dbReference type="Google" id="ProtNLM"/>
    </source>
</evidence>
<dbReference type="Proteomes" id="UP000316775">
    <property type="component" value="Unassembled WGS sequence"/>
</dbReference>
<sequence>MIKNYLLLTFLLATTTIFSQEVYFASGKNYTKYLYKDANLQSNPNIQTGTGNFYEIGYTKPFITKKIWYSLGLSLNDYNAIGGNSANSYRWDTQYLGVQGGLSYQFYSIAATSKNKIDLLLKTRLNVATIIYGKQEINGIYYDLIHENEFSGIVLESSVGLTAKYAIPSFGALSLGYSFGQSINVSNSSREKISFSTHQLQLGVHFNIK</sequence>
<dbReference type="OrthoDB" id="1335319at2"/>
<dbReference type="EMBL" id="BJNP01000033">
    <property type="protein sequence ID" value="GEC73083.1"/>
    <property type="molecule type" value="Genomic_DNA"/>
</dbReference>
<keyword evidence="1" id="KW-0732">Signal</keyword>
<name>A0A4Y4B340_9FLAO</name>
<evidence type="ECO:0000313" key="2">
    <source>
        <dbReference type="EMBL" id="GEC73083.1"/>
    </source>
</evidence>
<keyword evidence="3" id="KW-1185">Reference proteome</keyword>
<evidence type="ECO:0000256" key="1">
    <source>
        <dbReference type="SAM" id="SignalP"/>
    </source>
</evidence>
<feature type="signal peptide" evidence="1">
    <location>
        <begin position="1"/>
        <end position="19"/>
    </location>
</feature>
<dbReference type="RefSeq" id="WP_073243217.1">
    <property type="nucleotide sequence ID" value="NZ_BJNP01000033.1"/>
</dbReference>
<organism evidence="2 3">
    <name type="scientific">Flavobacterium flevense</name>
    <dbReference type="NCBI Taxonomy" id="983"/>
    <lineage>
        <taxon>Bacteria</taxon>
        <taxon>Pseudomonadati</taxon>
        <taxon>Bacteroidota</taxon>
        <taxon>Flavobacteriia</taxon>
        <taxon>Flavobacteriales</taxon>
        <taxon>Flavobacteriaceae</taxon>
        <taxon>Flavobacterium</taxon>
    </lineage>
</organism>
<comment type="caution">
    <text evidence="2">The sequence shown here is derived from an EMBL/GenBank/DDBJ whole genome shotgun (WGS) entry which is preliminary data.</text>
</comment>
<protein>
    <recommendedName>
        <fullName evidence="4">Outer membrane protein beta-barrel domain-containing protein</fullName>
    </recommendedName>
</protein>
<feature type="chain" id="PRO_5022817226" description="Outer membrane protein beta-barrel domain-containing protein" evidence="1">
    <location>
        <begin position="20"/>
        <end position="209"/>
    </location>
</feature>
<gene>
    <name evidence="2" type="ORF">FFL01_26220</name>
</gene>
<reference evidence="2 3" key="1">
    <citation type="submission" date="2019-06" db="EMBL/GenBank/DDBJ databases">
        <title>Whole genome shotgun sequence of Flavobacterium flevense NBRC 14960.</title>
        <authorList>
            <person name="Hosoyama A."/>
            <person name="Uohara A."/>
            <person name="Ohji S."/>
            <person name="Ichikawa N."/>
        </authorList>
    </citation>
    <scope>NUCLEOTIDE SEQUENCE [LARGE SCALE GENOMIC DNA]</scope>
    <source>
        <strain evidence="2 3">NBRC 14960</strain>
    </source>
</reference>
<dbReference type="AlphaFoldDB" id="A0A4Y4B340"/>
<evidence type="ECO:0000313" key="3">
    <source>
        <dbReference type="Proteomes" id="UP000316775"/>
    </source>
</evidence>
<accession>A0A4Y4B340</accession>
<dbReference type="STRING" id="983.SAMN05443543_10381"/>
<proteinExistence type="predicted"/>